<dbReference type="EMBL" id="JAWJWE010000002">
    <property type="protein sequence ID" value="KAK6643416.1"/>
    <property type="molecule type" value="Genomic_DNA"/>
</dbReference>
<evidence type="ECO:0000256" key="1">
    <source>
        <dbReference type="SAM" id="MobiDB-lite"/>
    </source>
</evidence>
<feature type="region of interest" description="Disordered" evidence="1">
    <location>
        <begin position="63"/>
        <end position="92"/>
    </location>
</feature>
<evidence type="ECO:0000313" key="2">
    <source>
        <dbReference type="EMBL" id="KAK6643416.1"/>
    </source>
</evidence>
<name>A0AAN8SC93_POLSC</name>
<evidence type="ECO:0000313" key="3">
    <source>
        <dbReference type="Proteomes" id="UP001372834"/>
    </source>
</evidence>
<comment type="caution">
    <text evidence="2">The sequence shown here is derived from an EMBL/GenBank/DDBJ whole genome shotgun (WGS) entry which is preliminary data.</text>
</comment>
<dbReference type="Proteomes" id="UP001372834">
    <property type="component" value="Unassembled WGS sequence"/>
</dbReference>
<protein>
    <submittedName>
        <fullName evidence="2">Uncharacterized protein</fullName>
    </submittedName>
</protein>
<reference evidence="2 3" key="1">
    <citation type="submission" date="2023-10" db="EMBL/GenBank/DDBJ databases">
        <title>Genomes of two closely related lineages of the louse Polyplax serrata with different host specificities.</title>
        <authorList>
            <person name="Martinu J."/>
            <person name="Tarabai H."/>
            <person name="Stefka J."/>
            <person name="Hypsa V."/>
        </authorList>
    </citation>
    <scope>NUCLEOTIDE SEQUENCE [LARGE SCALE GENOMIC DNA]</scope>
    <source>
        <strain evidence="2">HR10_N</strain>
    </source>
</reference>
<sequence length="133" mass="15517">MKNLVKISGVWQALPYRETKKLNEKRRLSEVVKRSEIEREREKVKGKESVSRHAWKGEEWKLLGAKPKGAAAEEEEEEERPSQGPGVDVLTFSTPKEDLRKQKFVAYTKEMTFFDLLPREEDSHSLVKGRMKM</sequence>
<proteinExistence type="predicted"/>
<dbReference type="AlphaFoldDB" id="A0AAN8SC93"/>
<organism evidence="2 3">
    <name type="scientific">Polyplax serrata</name>
    <name type="common">Common mouse louse</name>
    <dbReference type="NCBI Taxonomy" id="468196"/>
    <lineage>
        <taxon>Eukaryota</taxon>
        <taxon>Metazoa</taxon>
        <taxon>Ecdysozoa</taxon>
        <taxon>Arthropoda</taxon>
        <taxon>Hexapoda</taxon>
        <taxon>Insecta</taxon>
        <taxon>Pterygota</taxon>
        <taxon>Neoptera</taxon>
        <taxon>Paraneoptera</taxon>
        <taxon>Psocodea</taxon>
        <taxon>Troctomorpha</taxon>
        <taxon>Phthiraptera</taxon>
        <taxon>Anoplura</taxon>
        <taxon>Polyplacidae</taxon>
        <taxon>Polyplax</taxon>
    </lineage>
</organism>
<accession>A0AAN8SC93</accession>
<gene>
    <name evidence="2" type="ORF">RUM43_004921</name>
</gene>